<dbReference type="AlphaFoldDB" id="A0A8H7E8C0"/>
<feature type="domain" description="Ubiquitin-like" evidence="2">
    <location>
        <begin position="116"/>
        <end position="192"/>
    </location>
</feature>
<organism evidence="3 4">
    <name type="scientific">Endocarpon pusillum</name>
    <dbReference type="NCBI Taxonomy" id="364733"/>
    <lineage>
        <taxon>Eukaryota</taxon>
        <taxon>Fungi</taxon>
        <taxon>Dikarya</taxon>
        <taxon>Ascomycota</taxon>
        <taxon>Pezizomycotina</taxon>
        <taxon>Eurotiomycetes</taxon>
        <taxon>Chaetothyriomycetidae</taxon>
        <taxon>Verrucariales</taxon>
        <taxon>Verrucariaceae</taxon>
        <taxon>Endocarpon</taxon>
    </lineage>
</organism>
<comment type="caution">
    <text evidence="3">The sequence shown here is derived from an EMBL/GenBank/DDBJ whole genome shotgun (WGS) entry which is preliminary data.</text>
</comment>
<keyword evidence="4" id="KW-1185">Reference proteome</keyword>
<dbReference type="EMBL" id="JAACFV010000002">
    <property type="protein sequence ID" value="KAF7514149.1"/>
    <property type="molecule type" value="Genomic_DNA"/>
</dbReference>
<evidence type="ECO:0000256" key="1">
    <source>
        <dbReference type="SAM" id="MobiDB-lite"/>
    </source>
</evidence>
<sequence>MRSHEFATLDLGIRSTVQPNPLVRSGTFEWYSPETFRSRAIWKDTLRKIQYNGERPYRKSSLPLEQNFSIHVNTNSICDNNGLDHKLDLMWPDGVRNDSLPEQLIEGLKGTRIHSLKAGLGSATQIPCPNVCSYSGASSVCSRTYSETVVFEKVEKREFLLENSQTGRPITLDQTWSKSFFPDDRVDMSMVFELALLYMEGRTEFENKLQSRRHYDWYPSKKAPSGKIRKRMLSPGRAPLSHY</sequence>
<accession>A0A8H7E8C0</accession>
<feature type="region of interest" description="Disordered" evidence="1">
    <location>
        <begin position="222"/>
        <end position="243"/>
    </location>
</feature>
<dbReference type="InterPro" id="IPR054464">
    <property type="entry name" value="ULD_fung"/>
</dbReference>
<reference evidence="3" key="1">
    <citation type="submission" date="2020-02" db="EMBL/GenBank/DDBJ databases">
        <authorList>
            <person name="Palmer J.M."/>
        </authorList>
    </citation>
    <scope>NUCLEOTIDE SEQUENCE</scope>
    <source>
        <strain evidence="3">EPUS1.4</strain>
        <tissue evidence="3">Thallus</tissue>
    </source>
</reference>
<protein>
    <recommendedName>
        <fullName evidence="2">Ubiquitin-like domain-containing protein</fullName>
    </recommendedName>
</protein>
<name>A0A8H7E8C0_9EURO</name>
<gene>
    <name evidence="3" type="ORF">GJ744_004474</name>
</gene>
<dbReference type="Pfam" id="PF22893">
    <property type="entry name" value="ULD_2"/>
    <property type="match status" value="1"/>
</dbReference>
<evidence type="ECO:0000259" key="2">
    <source>
        <dbReference type="Pfam" id="PF22893"/>
    </source>
</evidence>
<dbReference type="Proteomes" id="UP000606974">
    <property type="component" value="Unassembled WGS sequence"/>
</dbReference>
<proteinExistence type="predicted"/>
<evidence type="ECO:0000313" key="3">
    <source>
        <dbReference type="EMBL" id="KAF7514149.1"/>
    </source>
</evidence>
<evidence type="ECO:0000313" key="4">
    <source>
        <dbReference type="Proteomes" id="UP000606974"/>
    </source>
</evidence>